<dbReference type="AlphaFoldDB" id="A0A1W0WGX3"/>
<feature type="domain" description="PARP catalytic" evidence="1">
    <location>
        <begin position="1"/>
        <end position="62"/>
    </location>
</feature>
<dbReference type="PROSITE" id="PS51059">
    <property type="entry name" value="PARP_CATALYTIC"/>
    <property type="match status" value="1"/>
</dbReference>
<name>A0A1W0WGX3_HYPEX</name>
<evidence type="ECO:0000259" key="1">
    <source>
        <dbReference type="PROSITE" id="PS51059"/>
    </source>
</evidence>
<dbReference type="GO" id="GO:0003950">
    <property type="term" value="F:NAD+ poly-ADP-ribosyltransferase activity"/>
    <property type="evidence" value="ECO:0007669"/>
    <property type="project" value="InterPro"/>
</dbReference>
<dbReference type="InterPro" id="IPR012317">
    <property type="entry name" value="Poly(ADP-ribose)pol_cat_dom"/>
</dbReference>
<accession>A0A1W0WGX3</accession>
<organism evidence="2 3">
    <name type="scientific">Hypsibius exemplaris</name>
    <name type="common">Freshwater tardigrade</name>
    <dbReference type="NCBI Taxonomy" id="2072580"/>
    <lineage>
        <taxon>Eukaryota</taxon>
        <taxon>Metazoa</taxon>
        <taxon>Ecdysozoa</taxon>
        <taxon>Tardigrada</taxon>
        <taxon>Eutardigrada</taxon>
        <taxon>Parachela</taxon>
        <taxon>Hypsibioidea</taxon>
        <taxon>Hypsibiidae</taxon>
        <taxon>Hypsibius</taxon>
    </lineage>
</organism>
<protein>
    <recommendedName>
        <fullName evidence="1">PARP catalytic domain-containing protein</fullName>
    </recommendedName>
</protein>
<comment type="caution">
    <text evidence="2">The sequence shown here is derived from an EMBL/GenBank/DDBJ whole genome shotgun (WGS) entry which is preliminary data.</text>
</comment>
<keyword evidence="3" id="KW-1185">Reference proteome</keyword>
<dbReference type="OrthoDB" id="429950at2759"/>
<proteinExistence type="predicted"/>
<reference evidence="3" key="1">
    <citation type="submission" date="2017-01" db="EMBL/GenBank/DDBJ databases">
        <title>Comparative genomics of anhydrobiosis in the tardigrade Hypsibius dujardini.</title>
        <authorList>
            <person name="Yoshida Y."/>
            <person name="Koutsovoulos G."/>
            <person name="Laetsch D."/>
            <person name="Stevens L."/>
            <person name="Kumar S."/>
            <person name="Horikawa D."/>
            <person name="Ishino K."/>
            <person name="Komine S."/>
            <person name="Tomita M."/>
            <person name="Blaxter M."/>
            <person name="Arakawa K."/>
        </authorList>
    </citation>
    <scope>NUCLEOTIDE SEQUENCE [LARGE SCALE GENOMIC DNA]</scope>
    <source>
        <strain evidence="3">Z151</strain>
    </source>
</reference>
<dbReference type="Proteomes" id="UP000192578">
    <property type="component" value="Unassembled WGS sequence"/>
</dbReference>
<sequence length="72" mass="7770">MPNPKEAVVTPDGIEIPLGHSVKSGVKNTSLLYNEYIVFITRLKSTCANLLKGQIQLCQIGSVIVCLITEAV</sequence>
<evidence type="ECO:0000313" key="2">
    <source>
        <dbReference type="EMBL" id="OQV14451.1"/>
    </source>
</evidence>
<evidence type="ECO:0000313" key="3">
    <source>
        <dbReference type="Proteomes" id="UP000192578"/>
    </source>
</evidence>
<gene>
    <name evidence="2" type="ORF">BV898_11428</name>
</gene>
<dbReference type="EMBL" id="MTYJ01000105">
    <property type="protein sequence ID" value="OQV14451.1"/>
    <property type="molecule type" value="Genomic_DNA"/>
</dbReference>